<organism evidence="3 4">
    <name type="scientific">Streptomyces caniferus</name>
    <dbReference type="NCBI Taxonomy" id="285557"/>
    <lineage>
        <taxon>Bacteria</taxon>
        <taxon>Bacillati</taxon>
        <taxon>Actinomycetota</taxon>
        <taxon>Actinomycetes</taxon>
        <taxon>Kitasatosporales</taxon>
        <taxon>Streptomycetaceae</taxon>
        <taxon>Streptomyces</taxon>
    </lineage>
</organism>
<feature type="compositionally biased region" description="Low complexity" evidence="1">
    <location>
        <begin position="213"/>
        <end position="224"/>
    </location>
</feature>
<feature type="region of interest" description="Disordered" evidence="1">
    <location>
        <begin position="1"/>
        <end position="378"/>
    </location>
</feature>
<feature type="compositionally biased region" description="Low complexity" evidence="1">
    <location>
        <begin position="351"/>
        <end position="364"/>
    </location>
</feature>
<protein>
    <recommendedName>
        <fullName evidence="2">VWFA domain-containing protein</fullName>
    </recommendedName>
</protein>
<dbReference type="EMBL" id="BLIN01000005">
    <property type="protein sequence ID" value="GFE11115.1"/>
    <property type="molecule type" value="Genomic_DNA"/>
</dbReference>
<feature type="compositionally biased region" description="Low complexity" evidence="1">
    <location>
        <begin position="316"/>
        <end position="331"/>
    </location>
</feature>
<feature type="compositionally biased region" description="Low complexity" evidence="1">
    <location>
        <begin position="275"/>
        <end position="308"/>
    </location>
</feature>
<feature type="compositionally biased region" description="Low complexity" evidence="1">
    <location>
        <begin position="45"/>
        <end position="82"/>
    </location>
</feature>
<dbReference type="InterPro" id="IPR019303">
    <property type="entry name" value="vWA_TerF_C"/>
</dbReference>
<dbReference type="SMART" id="SM00327">
    <property type="entry name" value="VWA"/>
    <property type="match status" value="1"/>
</dbReference>
<feature type="compositionally biased region" description="Acidic residues" evidence="1">
    <location>
        <begin position="202"/>
        <end position="212"/>
    </location>
</feature>
<dbReference type="Proteomes" id="UP000435837">
    <property type="component" value="Unassembled WGS sequence"/>
</dbReference>
<accession>A0A640SNS7</accession>
<dbReference type="SUPFAM" id="SSF53300">
    <property type="entry name" value="vWA-like"/>
    <property type="match status" value="1"/>
</dbReference>
<dbReference type="Gene3D" id="3.40.50.410">
    <property type="entry name" value="von Willebrand factor, type A domain"/>
    <property type="match status" value="1"/>
</dbReference>
<feature type="compositionally biased region" description="Low complexity" evidence="1">
    <location>
        <begin position="106"/>
        <end position="116"/>
    </location>
</feature>
<feature type="compositionally biased region" description="Basic and acidic residues" evidence="1">
    <location>
        <begin position="332"/>
        <end position="348"/>
    </location>
</feature>
<evidence type="ECO:0000259" key="2">
    <source>
        <dbReference type="PROSITE" id="PS50234"/>
    </source>
</evidence>
<dbReference type="InterPro" id="IPR002035">
    <property type="entry name" value="VWF_A"/>
</dbReference>
<evidence type="ECO:0000313" key="4">
    <source>
        <dbReference type="Proteomes" id="UP000435837"/>
    </source>
</evidence>
<evidence type="ECO:0000256" key="1">
    <source>
        <dbReference type="SAM" id="MobiDB-lite"/>
    </source>
</evidence>
<feature type="compositionally biased region" description="Low complexity" evidence="1">
    <location>
        <begin position="256"/>
        <end position="266"/>
    </location>
</feature>
<dbReference type="PROSITE" id="PS50234">
    <property type="entry name" value="VWFA"/>
    <property type="match status" value="1"/>
</dbReference>
<sequence length="610" mass="62373">MGIRSLLRNAFGRSKATREETGAAPSGADKPESATIPEAREESVPAATAPAPEAEVPAARTAPTETPDTDPAPAPTTATLPAQGGRADRGDRPAETSPVREDEAAAEAPATAEPSPVDAAAVEPSTAAEPSVAEETAVAGKSEADAVEDKAGAATGNDKDVPADEAPEATDAAAPAASDTVSDLVSQAFDNPSQAPAADAEPTADADADEPTTDAAAAEPTADAAEPEPERAAEPVAEVKETAEAEPVAEADETPAAEPVATADAVAEPEPEPTVEPAAEVVAEPADAAVAEPADAVVAEAADAAAVEAEAEAAAEPEAAPEPVTEAAAKTEAAEAEPKSEPKAEPKPKAKSGAKPEATAATAEKAADRPGAETPGALPTVAPALLSLYKSAGATLDKHGLATQRAAVYLVLDRSGSMRNYYKDGTVQNLAEQALGLAAHFDDDATVPVVFFSTDIDGTADIDLTNYEGRIAELHAGLGHMGRTNYHWAINAVVDHYKKSGSTAPAFVIFQTDGAPTSKPAAEKALCEAAGLPIFWQFIGFGDPDAKGFDFLRKLDDLAVPEKRVIDNAGFFHAGRDPRGLSHDKLYQQLMVEFPEWLAEARTAGVIKDN</sequence>
<gene>
    <name evidence="3" type="ORF">Scani_73830</name>
</gene>
<proteinExistence type="predicted"/>
<feature type="compositionally biased region" description="Basic and acidic residues" evidence="1">
    <location>
        <begin position="142"/>
        <end position="162"/>
    </location>
</feature>
<dbReference type="InterPro" id="IPR036465">
    <property type="entry name" value="vWFA_dom_sf"/>
</dbReference>
<feature type="compositionally biased region" description="Basic and acidic residues" evidence="1">
    <location>
        <begin position="228"/>
        <end position="243"/>
    </location>
</feature>
<dbReference type="Pfam" id="PF10138">
    <property type="entry name" value="vWA-TerF-like"/>
    <property type="match status" value="1"/>
</dbReference>
<evidence type="ECO:0000313" key="3">
    <source>
        <dbReference type="EMBL" id="GFE11115.1"/>
    </source>
</evidence>
<reference evidence="3 4" key="1">
    <citation type="submission" date="2019-12" db="EMBL/GenBank/DDBJ databases">
        <title>Whole genome shotgun sequence of Streptomyces caniferus NBRC 15389.</title>
        <authorList>
            <person name="Ichikawa N."/>
            <person name="Kimura A."/>
            <person name="Kitahashi Y."/>
            <person name="Komaki H."/>
            <person name="Tamura T."/>
        </authorList>
    </citation>
    <scope>NUCLEOTIDE SEQUENCE [LARGE SCALE GENOMIC DNA]</scope>
    <source>
        <strain evidence="3 4">NBRC 15389</strain>
    </source>
</reference>
<feature type="compositionally biased region" description="Low complexity" evidence="1">
    <location>
        <begin position="169"/>
        <end position="183"/>
    </location>
</feature>
<feature type="compositionally biased region" description="Polar residues" evidence="1">
    <location>
        <begin position="184"/>
        <end position="194"/>
    </location>
</feature>
<name>A0A640SNS7_9ACTN</name>
<dbReference type="OrthoDB" id="5756874at2"/>
<dbReference type="CDD" id="cd00198">
    <property type="entry name" value="vWFA"/>
    <property type="match status" value="1"/>
</dbReference>
<dbReference type="AlphaFoldDB" id="A0A640SNS7"/>
<comment type="caution">
    <text evidence="3">The sequence shown here is derived from an EMBL/GenBank/DDBJ whole genome shotgun (WGS) entry which is preliminary data.</text>
</comment>
<feature type="compositionally biased region" description="Basic and acidic residues" evidence="1">
    <location>
        <begin position="86"/>
        <end position="103"/>
    </location>
</feature>
<feature type="domain" description="VWFA" evidence="2">
    <location>
        <begin position="407"/>
        <end position="590"/>
    </location>
</feature>
<dbReference type="RefSeq" id="WP_159481821.1">
    <property type="nucleotide sequence ID" value="NZ_BAAATH010000001.1"/>
</dbReference>